<keyword evidence="3" id="KW-1185">Reference proteome</keyword>
<dbReference type="PANTHER" id="PTHR34368:SF2">
    <property type="entry name" value="ALKALINE PHYTOCERAMIDASE (APHC)"/>
    <property type="match status" value="1"/>
</dbReference>
<dbReference type="AlphaFoldDB" id="A0A5P1EQ00"/>
<evidence type="ECO:0000313" key="3">
    <source>
        <dbReference type="Proteomes" id="UP000243459"/>
    </source>
</evidence>
<keyword evidence="1" id="KW-0812">Transmembrane</keyword>
<keyword evidence="1" id="KW-1133">Transmembrane helix</keyword>
<feature type="transmembrane region" description="Helical" evidence="1">
    <location>
        <begin position="48"/>
        <end position="66"/>
    </location>
</feature>
<dbReference type="Proteomes" id="UP000243459">
    <property type="component" value="Chromosome 6"/>
</dbReference>
<feature type="transmembrane region" description="Helical" evidence="1">
    <location>
        <begin position="23"/>
        <end position="41"/>
    </location>
</feature>
<organism evidence="2 3">
    <name type="scientific">Asparagus officinalis</name>
    <name type="common">Garden asparagus</name>
    <dbReference type="NCBI Taxonomy" id="4686"/>
    <lineage>
        <taxon>Eukaryota</taxon>
        <taxon>Viridiplantae</taxon>
        <taxon>Streptophyta</taxon>
        <taxon>Embryophyta</taxon>
        <taxon>Tracheophyta</taxon>
        <taxon>Spermatophyta</taxon>
        <taxon>Magnoliopsida</taxon>
        <taxon>Liliopsida</taxon>
        <taxon>Asparagales</taxon>
        <taxon>Asparagaceae</taxon>
        <taxon>Asparagoideae</taxon>
        <taxon>Asparagus</taxon>
    </lineage>
</organism>
<reference evidence="3" key="1">
    <citation type="journal article" date="2017" name="Nat. Commun.">
        <title>The asparagus genome sheds light on the origin and evolution of a young Y chromosome.</title>
        <authorList>
            <person name="Harkess A."/>
            <person name="Zhou J."/>
            <person name="Xu C."/>
            <person name="Bowers J.E."/>
            <person name="Van der Hulst R."/>
            <person name="Ayyampalayam S."/>
            <person name="Mercati F."/>
            <person name="Riccardi P."/>
            <person name="McKain M.R."/>
            <person name="Kakrana A."/>
            <person name="Tang H."/>
            <person name="Ray J."/>
            <person name="Groenendijk J."/>
            <person name="Arikit S."/>
            <person name="Mathioni S.M."/>
            <person name="Nakano M."/>
            <person name="Shan H."/>
            <person name="Telgmann-Rauber A."/>
            <person name="Kanno A."/>
            <person name="Yue Z."/>
            <person name="Chen H."/>
            <person name="Li W."/>
            <person name="Chen Y."/>
            <person name="Xu X."/>
            <person name="Zhang Y."/>
            <person name="Luo S."/>
            <person name="Chen H."/>
            <person name="Gao J."/>
            <person name="Mao Z."/>
            <person name="Pires J.C."/>
            <person name="Luo M."/>
            <person name="Kudrna D."/>
            <person name="Wing R.A."/>
            <person name="Meyers B.C."/>
            <person name="Yi K."/>
            <person name="Kong H."/>
            <person name="Lavrijsen P."/>
            <person name="Sunseri F."/>
            <person name="Falavigna A."/>
            <person name="Ye Y."/>
            <person name="Leebens-Mack J.H."/>
            <person name="Chen G."/>
        </authorList>
    </citation>
    <scope>NUCLEOTIDE SEQUENCE [LARGE SCALE GENOMIC DNA]</scope>
    <source>
        <strain evidence="3">cv. DH0086</strain>
    </source>
</reference>
<dbReference type="OMA" id="FEMWKVS"/>
<dbReference type="PANTHER" id="PTHR34368">
    <property type="entry name" value="OS01G0962200 PROTEIN"/>
    <property type="match status" value="1"/>
</dbReference>
<evidence type="ECO:0008006" key="4">
    <source>
        <dbReference type="Google" id="ProtNLM"/>
    </source>
</evidence>
<dbReference type="Gramene" id="ONK66631">
    <property type="protein sequence ID" value="ONK66631"/>
    <property type="gene ID" value="A4U43_C06F10360"/>
</dbReference>
<evidence type="ECO:0000313" key="2">
    <source>
        <dbReference type="EMBL" id="ONK66631.1"/>
    </source>
</evidence>
<keyword evidence="1" id="KW-0472">Membrane</keyword>
<gene>
    <name evidence="2" type="ORF">A4U43_C06F10360</name>
</gene>
<proteinExistence type="predicted"/>
<dbReference type="EMBL" id="CM007386">
    <property type="protein sequence ID" value="ONK66631.1"/>
    <property type="molecule type" value="Genomic_DNA"/>
</dbReference>
<name>A0A5P1EQ00_ASPOF</name>
<feature type="transmembrane region" description="Helical" evidence="1">
    <location>
        <begin position="78"/>
        <end position="95"/>
    </location>
</feature>
<sequence>MQVMVSIVSLLSNLVIERVDERTGITCLFSLLTFVLVSIVCERIFDDLRLCMMFSVFPTIVIPALVFLFRPKYTHSRFWYFAAAFYLLSRIEALADMKVYSVNKYAISGHSLEHLCLAMVPLVLSIMLWLRSIRIARDY</sequence>
<protein>
    <recommendedName>
        <fullName evidence="4">Alkaline phytoceramidase (APHC)</fullName>
    </recommendedName>
</protein>
<evidence type="ECO:0000256" key="1">
    <source>
        <dbReference type="SAM" id="Phobius"/>
    </source>
</evidence>
<dbReference type="OrthoDB" id="5562961at2759"/>
<accession>A0A5P1EQ00</accession>
<feature type="transmembrane region" description="Helical" evidence="1">
    <location>
        <begin position="115"/>
        <end position="133"/>
    </location>
</feature>